<name>A0A812M867_9DINO</name>
<evidence type="ECO:0000313" key="3">
    <source>
        <dbReference type="Proteomes" id="UP000604046"/>
    </source>
</evidence>
<feature type="region of interest" description="Disordered" evidence="1">
    <location>
        <begin position="280"/>
        <end position="301"/>
    </location>
</feature>
<evidence type="ECO:0000256" key="1">
    <source>
        <dbReference type="SAM" id="MobiDB-lite"/>
    </source>
</evidence>
<sequence>MAQPVMTYPAAQPQPMQQYIQSAGQYVQQFQQGIPQAQSMVVSGYNQFQSQLQSAGAQLQSALDHSQGKWFAPGEALPPGFQITSHPEGHVEPQAHHAMSDAVASLKGMPGKLGSAFDDAAKAAAKGKDKKKHLGEKSYVVLNLSFPTRTLSTAVSTLAHPVEGRGDELDRQVPENAPMLSQQCQRSVTANALPTAQSMVVSGYNQFQSQLQSAGAQLQSALDHSQGKWFAPGEALPPGFQITSHPEGHVEPQAHHAMSDAVASLKGMTGKLGSAFDDAAKAAAKGKDKKKSKKKKSSGWC</sequence>
<keyword evidence="3" id="KW-1185">Reference proteome</keyword>
<feature type="compositionally biased region" description="Basic residues" evidence="1">
    <location>
        <begin position="287"/>
        <end position="301"/>
    </location>
</feature>
<proteinExistence type="predicted"/>
<protein>
    <submittedName>
        <fullName evidence="2">Pgk-1 protein</fullName>
    </submittedName>
</protein>
<comment type="caution">
    <text evidence="2">The sequence shown here is derived from an EMBL/GenBank/DDBJ whole genome shotgun (WGS) entry which is preliminary data.</text>
</comment>
<dbReference type="EMBL" id="CAJNDS010001380">
    <property type="protein sequence ID" value="CAE7257097.1"/>
    <property type="molecule type" value="Genomic_DNA"/>
</dbReference>
<dbReference type="AlphaFoldDB" id="A0A812M867"/>
<evidence type="ECO:0000313" key="2">
    <source>
        <dbReference type="EMBL" id="CAE7257097.1"/>
    </source>
</evidence>
<dbReference type="OrthoDB" id="428883at2759"/>
<reference evidence="2" key="1">
    <citation type="submission" date="2021-02" db="EMBL/GenBank/DDBJ databases">
        <authorList>
            <person name="Dougan E. K."/>
            <person name="Rhodes N."/>
            <person name="Thang M."/>
            <person name="Chan C."/>
        </authorList>
    </citation>
    <scope>NUCLEOTIDE SEQUENCE</scope>
</reference>
<organism evidence="2 3">
    <name type="scientific">Symbiodinium natans</name>
    <dbReference type="NCBI Taxonomy" id="878477"/>
    <lineage>
        <taxon>Eukaryota</taxon>
        <taxon>Sar</taxon>
        <taxon>Alveolata</taxon>
        <taxon>Dinophyceae</taxon>
        <taxon>Suessiales</taxon>
        <taxon>Symbiodiniaceae</taxon>
        <taxon>Symbiodinium</taxon>
    </lineage>
</organism>
<gene>
    <name evidence="2" type="primary">pgk-1</name>
    <name evidence="2" type="ORF">SNAT2548_LOCUS13245</name>
</gene>
<dbReference type="Proteomes" id="UP000604046">
    <property type="component" value="Unassembled WGS sequence"/>
</dbReference>
<accession>A0A812M867</accession>